<gene>
    <name evidence="1" type="ORF">N325_02547</name>
</gene>
<reference evidence="1 2" key="1">
    <citation type="submission" date="2014-04" db="EMBL/GenBank/DDBJ databases">
        <title>Genome evolution of avian class.</title>
        <authorList>
            <person name="Zhang G."/>
            <person name="Li C."/>
        </authorList>
    </citation>
    <scope>NUCLEOTIDE SEQUENCE [LARGE SCALE GENOMIC DNA]</scope>
    <source>
        <strain evidence="1">BGI_N325</strain>
    </source>
</reference>
<accession>A0A091JXY2</accession>
<dbReference type="AlphaFoldDB" id="A0A091JXY2"/>
<evidence type="ECO:0000313" key="2">
    <source>
        <dbReference type="Proteomes" id="UP000053615"/>
    </source>
</evidence>
<evidence type="ECO:0000313" key="1">
    <source>
        <dbReference type="EMBL" id="KFP30017.1"/>
    </source>
</evidence>
<dbReference type="Proteomes" id="UP000053615">
    <property type="component" value="Unassembled WGS sequence"/>
</dbReference>
<sequence>NGLKLHQRRFGFEIRKFFFTERVVRHWHRLPWEVVQSPLLKAFKRHVDEVL</sequence>
<protein>
    <recommendedName>
        <fullName evidence="3">Nidogen G2 beta-barrel domain-containing protein</fullName>
    </recommendedName>
</protein>
<evidence type="ECO:0008006" key="3">
    <source>
        <dbReference type="Google" id="ProtNLM"/>
    </source>
</evidence>
<organism evidence="1 2">
    <name type="scientific">Colius striatus</name>
    <name type="common">Speckled mousebird</name>
    <dbReference type="NCBI Taxonomy" id="57412"/>
    <lineage>
        <taxon>Eukaryota</taxon>
        <taxon>Metazoa</taxon>
        <taxon>Chordata</taxon>
        <taxon>Craniata</taxon>
        <taxon>Vertebrata</taxon>
        <taxon>Euteleostomi</taxon>
        <taxon>Archelosauria</taxon>
        <taxon>Archosauria</taxon>
        <taxon>Dinosauria</taxon>
        <taxon>Saurischia</taxon>
        <taxon>Theropoda</taxon>
        <taxon>Coelurosauria</taxon>
        <taxon>Aves</taxon>
        <taxon>Neognathae</taxon>
        <taxon>Neoaves</taxon>
        <taxon>Telluraves</taxon>
        <taxon>Coraciimorphae</taxon>
        <taxon>Coliiformes</taxon>
        <taxon>Coliidae</taxon>
        <taxon>Colius</taxon>
    </lineage>
</organism>
<feature type="non-terminal residue" evidence="1">
    <location>
        <position position="51"/>
    </location>
</feature>
<proteinExistence type="predicted"/>
<keyword evidence="2" id="KW-1185">Reference proteome</keyword>
<dbReference type="EMBL" id="KK538069">
    <property type="protein sequence ID" value="KFP30017.1"/>
    <property type="molecule type" value="Genomic_DNA"/>
</dbReference>
<name>A0A091JXY2_COLST</name>
<feature type="non-terminal residue" evidence="1">
    <location>
        <position position="1"/>
    </location>
</feature>